<sequence>CLAGEKKCAPVEEEISVKEGNFSEINEDENNE</sequence>
<name>A0AA88AC74_FICCA</name>
<organism evidence="1 2">
    <name type="scientific">Ficus carica</name>
    <name type="common">Common fig</name>
    <dbReference type="NCBI Taxonomy" id="3494"/>
    <lineage>
        <taxon>Eukaryota</taxon>
        <taxon>Viridiplantae</taxon>
        <taxon>Streptophyta</taxon>
        <taxon>Embryophyta</taxon>
        <taxon>Tracheophyta</taxon>
        <taxon>Spermatophyta</taxon>
        <taxon>Magnoliopsida</taxon>
        <taxon>eudicotyledons</taxon>
        <taxon>Gunneridae</taxon>
        <taxon>Pentapetalae</taxon>
        <taxon>rosids</taxon>
        <taxon>fabids</taxon>
        <taxon>Rosales</taxon>
        <taxon>Moraceae</taxon>
        <taxon>Ficeae</taxon>
        <taxon>Ficus</taxon>
    </lineage>
</organism>
<gene>
    <name evidence="1" type="ORF">TIFTF001_022241</name>
</gene>
<comment type="caution">
    <text evidence="1">The sequence shown here is derived from an EMBL/GenBank/DDBJ whole genome shotgun (WGS) entry which is preliminary data.</text>
</comment>
<dbReference type="EMBL" id="BTGU01000044">
    <property type="protein sequence ID" value="GMN53099.1"/>
    <property type="molecule type" value="Genomic_DNA"/>
</dbReference>
<proteinExistence type="predicted"/>
<dbReference type="Proteomes" id="UP001187192">
    <property type="component" value="Unassembled WGS sequence"/>
</dbReference>
<reference evidence="1" key="1">
    <citation type="submission" date="2023-07" db="EMBL/GenBank/DDBJ databases">
        <title>draft genome sequence of fig (Ficus carica).</title>
        <authorList>
            <person name="Takahashi T."/>
            <person name="Nishimura K."/>
        </authorList>
    </citation>
    <scope>NUCLEOTIDE SEQUENCE</scope>
</reference>
<feature type="non-terminal residue" evidence="1">
    <location>
        <position position="1"/>
    </location>
</feature>
<protein>
    <submittedName>
        <fullName evidence="1">Uncharacterized protein</fullName>
    </submittedName>
</protein>
<evidence type="ECO:0000313" key="1">
    <source>
        <dbReference type="EMBL" id="GMN53099.1"/>
    </source>
</evidence>
<dbReference type="AlphaFoldDB" id="A0AA88AC74"/>
<evidence type="ECO:0000313" key="2">
    <source>
        <dbReference type="Proteomes" id="UP001187192"/>
    </source>
</evidence>
<accession>A0AA88AC74</accession>
<keyword evidence="2" id="KW-1185">Reference proteome</keyword>